<comment type="similarity">
    <text evidence="2 6">Belongs to the band 7/mec-2 family. HflC subfamily.</text>
</comment>
<dbReference type="SMART" id="SM00244">
    <property type="entry name" value="PHB"/>
    <property type="match status" value="1"/>
</dbReference>
<organism evidence="8 9">
    <name type="scientific">Sphingomonas aurantiaca</name>
    <dbReference type="NCBI Taxonomy" id="185949"/>
    <lineage>
        <taxon>Bacteria</taxon>
        <taxon>Pseudomonadati</taxon>
        <taxon>Pseudomonadota</taxon>
        <taxon>Alphaproteobacteria</taxon>
        <taxon>Sphingomonadales</taxon>
        <taxon>Sphingomonadaceae</taxon>
        <taxon>Sphingomonas</taxon>
    </lineage>
</organism>
<dbReference type="EMBL" id="CABVLI010000044">
    <property type="protein sequence ID" value="VVT27126.1"/>
    <property type="molecule type" value="Genomic_DNA"/>
</dbReference>
<sequence length="288" mass="32060">MNAVSFRNPIVAGIVALLLVILAASTFAIVPETKQAVILRFGQPIRTVNAWQPNTAFGQTGAGLIARIPFVDRIVWIDKRVQDLELDNTLVLSTDQLRLEVDAYARYRIVDPRKMRNAVGSEDRIPDQLRPILGSALRNELGKRRFVELLSPERSELMDNIQKGLQRVASQYGVEIVDVRIKQANLPVGLPLESALKRMSSARQQEAITIRAEGQKQAQIVRAQADADSAKIYAESFGKDADFYDFYRAMQSYRHTFGADGGAAPEGSTSIILSPNNSYLREFEGRGR</sequence>
<dbReference type="Pfam" id="PF01145">
    <property type="entry name" value="Band_7"/>
    <property type="match status" value="1"/>
</dbReference>
<dbReference type="PANTHER" id="PTHR42911">
    <property type="entry name" value="MODULATOR OF FTSH PROTEASE HFLC"/>
    <property type="match status" value="1"/>
</dbReference>
<dbReference type="Proteomes" id="UP000326857">
    <property type="component" value="Unassembled WGS sequence"/>
</dbReference>
<dbReference type="Gene3D" id="3.30.479.30">
    <property type="entry name" value="Band 7 domain"/>
    <property type="match status" value="1"/>
</dbReference>
<dbReference type="InterPro" id="IPR001107">
    <property type="entry name" value="Band_7"/>
</dbReference>
<dbReference type="CDD" id="cd03405">
    <property type="entry name" value="SPFH_HflC"/>
    <property type="match status" value="1"/>
</dbReference>
<evidence type="ECO:0000256" key="2">
    <source>
        <dbReference type="ARBA" id="ARBA00007862"/>
    </source>
</evidence>
<evidence type="ECO:0000313" key="8">
    <source>
        <dbReference type="EMBL" id="VVT27126.1"/>
    </source>
</evidence>
<evidence type="ECO:0000256" key="3">
    <source>
        <dbReference type="ARBA" id="ARBA00022692"/>
    </source>
</evidence>
<dbReference type="AlphaFoldDB" id="A0A5E8A6T3"/>
<evidence type="ECO:0000256" key="6">
    <source>
        <dbReference type="PIRNR" id="PIRNR005651"/>
    </source>
</evidence>
<dbReference type="SUPFAM" id="SSF117892">
    <property type="entry name" value="Band 7/SPFH domain"/>
    <property type="match status" value="1"/>
</dbReference>
<accession>A0A5E8A6T3</accession>
<evidence type="ECO:0000256" key="4">
    <source>
        <dbReference type="ARBA" id="ARBA00022989"/>
    </source>
</evidence>
<protein>
    <recommendedName>
        <fullName evidence="6">Protein HflC</fullName>
    </recommendedName>
</protein>
<feature type="domain" description="Band 7" evidence="7">
    <location>
        <begin position="25"/>
        <end position="204"/>
    </location>
</feature>
<dbReference type="GO" id="GO:0016020">
    <property type="term" value="C:membrane"/>
    <property type="evidence" value="ECO:0007669"/>
    <property type="project" value="UniProtKB-SubCell"/>
</dbReference>
<dbReference type="InterPro" id="IPR010200">
    <property type="entry name" value="HflC"/>
</dbReference>
<dbReference type="PANTHER" id="PTHR42911:SF1">
    <property type="entry name" value="MODULATOR OF FTSH PROTEASE HFLC"/>
    <property type="match status" value="1"/>
</dbReference>
<dbReference type="InterPro" id="IPR036013">
    <property type="entry name" value="Band_7/SPFH_dom_sf"/>
</dbReference>
<comment type="subcellular location">
    <subcellularLocation>
        <location evidence="1">Membrane</location>
        <topology evidence="1">Single-pass membrane protein</topology>
    </subcellularLocation>
</comment>
<evidence type="ECO:0000313" key="9">
    <source>
        <dbReference type="Proteomes" id="UP000326857"/>
    </source>
</evidence>
<evidence type="ECO:0000259" key="7">
    <source>
        <dbReference type="SMART" id="SM00244"/>
    </source>
</evidence>
<evidence type="ECO:0000256" key="1">
    <source>
        <dbReference type="ARBA" id="ARBA00004167"/>
    </source>
</evidence>
<gene>
    <name evidence="8" type="ORF">SPHINGO391_490273</name>
</gene>
<keyword evidence="3" id="KW-0812">Transmembrane</keyword>
<name>A0A5E8A6T3_9SPHN</name>
<evidence type="ECO:0000256" key="5">
    <source>
        <dbReference type="ARBA" id="ARBA00023136"/>
    </source>
</evidence>
<dbReference type="RefSeq" id="WP_234422781.1">
    <property type="nucleotide sequence ID" value="NZ_JAPZPS010000002.1"/>
</dbReference>
<keyword evidence="4" id="KW-1133">Transmembrane helix</keyword>
<proteinExistence type="inferred from homology"/>
<dbReference type="PIRSF" id="PIRSF005651">
    <property type="entry name" value="HflC"/>
    <property type="match status" value="1"/>
</dbReference>
<reference evidence="8 9" key="1">
    <citation type="submission" date="2019-09" db="EMBL/GenBank/DDBJ databases">
        <authorList>
            <person name="Dittami M. S."/>
        </authorList>
    </citation>
    <scope>NUCLEOTIDE SEQUENCE [LARGE SCALE GENOMIC DNA]</scope>
    <source>
        <strain evidence="8">SPHINGO391</strain>
    </source>
</reference>
<keyword evidence="5" id="KW-0472">Membrane</keyword>
<comment type="function">
    <text evidence="6">HflC and HflK could regulate a protease.</text>
</comment>